<proteinExistence type="inferred from homology"/>
<evidence type="ECO:0000313" key="4">
    <source>
        <dbReference type="Proteomes" id="UP000749559"/>
    </source>
</evidence>
<dbReference type="InterPro" id="IPR002347">
    <property type="entry name" value="SDR_fam"/>
</dbReference>
<comment type="similarity">
    <text evidence="1">Belongs to the short-chain dehydrogenases/reductases (SDR) family.</text>
</comment>
<accession>A0A8J1XV88</accession>
<dbReference type="PANTHER" id="PTHR24320">
    <property type="entry name" value="RETINOL DEHYDROGENASE"/>
    <property type="match status" value="1"/>
</dbReference>
<dbReference type="EMBL" id="CAIIXF020000006">
    <property type="protein sequence ID" value="CAH1787397.1"/>
    <property type="molecule type" value="Genomic_DNA"/>
</dbReference>
<sequence>MGHKHSVGPRHKYDMVELPRDRVAIVTGASAGIGYETAKNLAIMGAKVILACRNEEKTRKAMSRMREEYEHYKSVFSDSAKHEELQLYYMHLDLASLQSTHTFVQQFLAMGWPLHILICNAGIAVNNISITEDHHETMFQTNYLSHFLIIEHLLPVLETSGPDVRIILVSSIGHYNAHFNRDDIENLTLKKDINLSLYGTTKLYQVMQMYKLAEKLKQKNITNIGVFALHPGYVQTEIARDLRPLLKVLNKIGSSLKIATDSVKGAYTTLYCAVSPDLKGQCGYYNNCRPERCSGKARNKALQDIVWDYTFKCLQDHLPKHSESVNNNNSSSSEQTTQLMATAALTAADVQPNQL</sequence>
<dbReference type="Proteomes" id="UP000749559">
    <property type="component" value="Unassembled WGS sequence"/>
</dbReference>
<dbReference type="OrthoDB" id="191139at2759"/>
<name>A0A8J1XV88_OWEFU</name>
<evidence type="ECO:0000256" key="1">
    <source>
        <dbReference type="ARBA" id="ARBA00006484"/>
    </source>
</evidence>
<evidence type="ECO:0000313" key="3">
    <source>
        <dbReference type="EMBL" id="CAH1787397.1"/>
    </source>
</evidence>
<comment type="caution">
    <text evidence="3">The sequence shown here is derived from an EMBL/GenBank/DDBJ whole genome shotgun (WGS) entry which is preliminary data.</text>
</comment>
<protein>
    <submittedName>
        <fullName evidence="3">Uncharacterized protein</fullName>
    </submittedName>
</protein>
<evidence type="ECO:0000256" key="2">
    <source>
        <dbReference type="ARBA" id="ARBA00023002"/>
    </source>
</evidence>
<gene>
    <name evidence="3" type="ORF">OFUS_LOCUS13107</name>
</gene>
<dbReference type="Pfam" id="PF00106">
    <property type="entry name" value="adh_short"/>
    <property type="match status" value="1"/>
</dbReference>
<reference evidence="3" key="1">
    <citation type="submission" date="2022-03" db="EMBL/GenBank/DDBJ databases">
        <authorList>
            <person name="Martin C."/>
        </authorList>
    </citation>
    <scope>NUCLEOTIDE SEQUENCE</scope>
</reference>
<dbReference type="InterPro" id="IPR036291">
    <property type="entry name" value="NAD(P)-bd_dom_sf"/>
</dbReference>
<dbReference type="AlphaFoldDB" id="A0A8J1XV88"/>
<dbReference type="GO" id="GO:0016491">
    <property type="term" value="F:oxidoreductase activity"/>
    <property type="evidence" value="ECO:0007669"/>
    <property type="project" value="UniProtKB-KW"/>
</dbReference>
<dbReference type="SUPFAM" id="SSF51735">
    <property type="entry name" value="NAD(P)-binding Rossmann-fold domains"/>
    <property type="match status" value="1"/>
</dbReference>
<dbReference type="PRINTS" id="PR00081">
    <property type="entry name" value="GDHRDH"/>
</dbReference>
<organism evidence="3 4">
    <name type="scientific">Owenia fusiformis</name>
    <name type="common">Polychaete worm</name>
    <dbReference type="NCBI Taxonomy" id="6347"/>
    <lineage>
        <taxon>Eukaryota</taxon>
        <taxon>Metazoa</taxon>
        <taxon>Spiralia</taxon>
        <taxon>Lophotrochozoa</taxon>
        <taxon>Annelida</taxon>
        <taxon>Polychaeta</taxon>
        <taxon>Sedentaria</taxon>
        <taxon>Canalipalpata</taxon>
        <taxon>Sabellida</taxon>
        <taxon>Oweniida</taxon>
        <taxon>Oweniidae</taxon>
        <taxon>Owenia</taxon>
    </lineage>
</organism>
<keyword evidence="4" id="KW-1185">Reference proteome</keyword>
<keyword evidence="2" id="KW-0560">Oxidoreductase</keyword>
<dbReference type="PANTHER" id="PTHR24320:SF152">
    <property type="entry name" value="SHORT-CHAIN DEHYDROGENASE_REDUCTASE FAMILY PROTEIN"/>
    <property type="match status" value="1"/>
</dbReference>
<dbReference type="Gene3D" id="3.40.50.720">
    <property type="entry name" value="NAD(P)-binding Rossmann-like Domain"/>
    <property type="match status" value="1"/>
</dbReference>